<reference evidence="3 4" key="1">
    <citation type="submission" date="2024-05" db="EMBL/GenBank/DDBJ databases">
        <title>Roseateles sp. DJS-2-20 16S ribosomal RNA gene Genome sequencing and assembly.</title>
        <authorList>
            <person name="Woo H."/>
        </authorList>
    </citation>
    <scope>NUCLEOTIDE SEQUENCE [LARGE SCALE GENOMIC DNA]</scope>
    <source>
        <strain evidence="3 4">DJS-2-20</strain>
    </source>
</reference>
<evidence type="ECO:0000256" key="1">
    <source>
        <dbReference type="SAM" id="MobiDB-lite"/>
    </source>
</evidence>
<feature type="compositionally biased region" description="Basic residues" evidence="1">
    <location>
        <begin position="450"/>
        <end position="464"/>
    </location>
</feature>
<dbReference type="InterPro" id="IPR051781">
    <property type="entry name" value="Metallo-dep_Hydrolase"/>
</dbReference>
<sequence>MPVSFFSLLRGPLLLALAAVAAGPATAQSPPPEAPYEASAPLTWELKGARWFDGRQIQRGNLYIEGGVFVAKKPAKVNRKMDLRGQVLIPPLAEAHNHNLQTAWGWQQFAQRYLDEGVFYAAMLCGDPTSVAEVRPLADQPAAPDVNFVTACVTSSDGYPLATLLKDATPDTARQQQQLVLLDTPEQLDAQWPAIRERAAGGMIRAVLAHHERPELRGRPEMFGRLGLSPETLSALTRRAHADQLKVAAHVESAADFDAALAAGVDWIVHLPGYANPLGDPPERFLISQESAEQAARQGTVIVTTVAATELFQPAPEMLAALRTVQRQNLARLQMAHAKLLIGSDVFMGTALAEVKALDQLGALPRPELLRLATRDTPRALFPQRRLGCFEPGCEASFLLLLGDPLEDLSHLDQPLLRVKQGRLLTQLAQVAAASSLASASTAEPPKKAAGSKKAGKAGSKKQAAKPPASKPAAKSARPASAKAR</sequence>
<dbReference type="RefSeq" id="WP_347705930.1">
    <property type="nucleotide sequence ID" value="NZ_JBDPZD010000005.1"/>
</dbReference>
<keyword evidence="4" id="KW-1185">Reference proteome</keyword>
<keyword evidence="2" id="KW-0732">Signal</keyword>
<dbReference type="Gene3D" id="2.30.40.10">
    <property type="entry name" value="Urease, subunit C, domain 1"/>
    <property type="match status" value="1"/>
</dbReference>
<organism evidence="3 4">
    <name type="scientific">Roseateles paludis</name>
    <dbReference type="NCBI Taxonomy" id="3145238"/>
    <lineage>
        <taxon>Bacteria</taxon>
        <taxon>Pseudomonadati</taxon>
        <taxon>Pseudomonadota</taxon>
        <taxon>Betaproteobacteria</taxon>
        <taxon>Burkholderiales</taxon>
        <taxon>Sphaerotilaceae</taxon>
        <taxon>Roseateles</taxon>
    </lineage>
</organism>
<gene>
    <name evidence="3" type="ORF">ABDJ85_16725</name>
</gene>
<dbReference type="InterPro" id="IPR011059">
    <property type="entry name" value="Metal-dep_hydrolase_composite"/>
</dbReference>
<dbReference type="SUPFAM" id="SSF51556">
    <property type="entry name" value="Metallo-dependent hydrolases"/>
    <property type="match status" value="1"/>
</dbReference>
<dbReference type="SUPFAM" id="SSF51338">
    <property type="entry name" value="Composite domain of metallo-dependent hydrolases"/>
    <property type="match status" value="1"/>
</dbReference>
<dbReference type="Gene3D" id="3.20.20.140">
    <property type="entry name" value="Metal-dependent hydrolases"/>
    <property type="match status" value="1"/>
</dbReference>
<evidence type="ECO:0000256" key="2">
    <source>
        <dbReference type="SAM" id="SignalP"/>
    </source>
</evidence>
<feature type="region of interest" description="Disordered" evidence="1">
    <location>
        <begin position="436"/>
        <end position="485"/>
    </location>
</feature>
<feature type="compositionally biased region" description="Low complexity" evidence="1">
    <location>
        <begin position="465"/>
        <end position="485"/>
    </location>
</feature>
<dbReference type="InterPro" id="IPR032466">
    <property type="entry name" value="Metal_Hydrolase"/>
</dbReference>
<proteinExistence type="predicted"/>
<dbReference type="EMBL" id="JBDPZD010000005">
    <property type="protein sequence ID" value="MEO3693117.1"/>
    <property type="molecule type" value="Genomic_DNA"/>
</dbReference>
<comment type="caution">
    <text evidence="3">The sequence shown here is derived from an EMBL/GenBank/DDBJ whole genome shotgun (WGS) entry which is preliminary data.</text>
</comment>
<protein>
    <recommendedName>
        <fullName evidence="5">Amidohydrolase-related domain-containing protein</fullName>
    </recommendedName>
</protein>
<dbReference type="PANTHER" id="PTHR43135:SF3">
    <property type="entry name" value="ALPHA-D-RIBOSE 1-METHYLPHOSPHONATE 5-TRIPHOSPHATE DIPHOSPHATASE"/>
    <property type="match status" value="1"/>
</dbReference>
<dbReference type="PANTHER" id="PTHR43135">
    <property type="entry name" value="ALPHA-D-RIBOSE 1-METHYLPHOSPHONATE 5-TRIPHOSPHATE DIPHOSPHATASE"/>
    <property type="match status" value="1"/>
</dbReference>
<feature type="signal peptide" evidence="2">
    <location>
        <begin position="1"/>
        <end position="27"/>
    </location>
</feature>
<evidence type="ECO:0000313" key="3">
    <source>
        <dbReference type="EMBL" id="MEO3693117.1"/>
    </source>
</evidence>
<evidence type="ECO:0008006" key="5">
    <source>
        <dbReference type="Google" id="ProtNLM"/>
    </source>
</evidence>
<feature type="compositionally biased region" description="Low complexity" evidence="1">
    <location>
        <begin position="436"/>
        <end position="449"/>
    </location>
</feature>
<name>A0ABV0G5V5_9BURK</name>
<evidence type="ECO:0000313" key="4">
    <source>
        <dbReference type="Proteomes" id="UP001495147"/>
    </source>
</evidence>
<accession>A0ABV0G5V5</accession>
<dbReference type="Proteomes" id="UP001495147">
    <property type="component" value="Unassembled WGS sequence"/>
</dbReference>
<feature type="chain" id="PRO_5047221831" description="Amidohydrolase-related domain-containing protein" evidence="2">
    <location>
        <begin position="28"/>
        <end position="485"/>
    </location>
</feature>